<dbReference type="CDD" id="cd00186">
    <property type="entry name" value="TOP1Ac"/>
    <property type="match status" value="1"/>
</dbReference>
<dbReference type="InterPro" id="IPR013825">
    <property type="entry name" value="Topo_IA_cen_sub2"/>
</dbReference>
<dbReference type="InterPro" id="IPR028612">
    <property type="entry name" value="Topoisom_1_IA"/>
</dbReference>
<dbReference type="InterPro" id="IPR013826">
    <property type="entry name" value="Topo_IA_cen_sub3"/>
</dbReference>
<dbReference type="PANTHER" id="PTHR42785:SF1">
    <property type="entry name" value="DNA TOPOISOMERASE"/>
    <property type="match status" value="1"/>
</dbReference>
<feature type="active site" description="O-(5'-phospho-DNA)-tyrosine intermediate" evidence="8">
    <location>
        <position position="320"/>
    </location>
</feature>
<accession>A0A0F6SGB4</accession>
<dbReference type="InterPro" id="IPR006171">
    <property type="entry name" value="TOPRIM_dom"/>
</dbReference>
<evidence type="ECO:0000256" key="2">
    <source>
        <dbReference type="ARBA" id="ARBA00009446"/>
    </source>
</evidence>
<feature type="site" description="Interaction with DNA" evidence="8">
    <location>
        <position position="33"/>
    </location>
</feature>
<dbReference type="InterPro" id="IPR003601">
    <property type="entry name" value="Topo_IA_2"/>
</dbReference>
<dbReference type="PRINTS" id="PR00417">
    <property type="entry name" value="PRTPISMRASEI"/>
</dbReference>
<dbReference type="Gene3D" id="1.10.290.10">
    <property type="entry name" value="Topoisomerase I, domain 4"/>
    <property type="match status" value="1"/>
</dbReference>
<feature type="domain" description="Topo IA-type catalytic" evidence="11">
    <location>
        <begin position="142"/>
        <end position="590"/>
    </location>
</feature>
<dbReference type="STRING" id="927083.DB32_005548"/>
<dbReference type="GO" id="GO:0003677">
    <property type="term" value="F:DNA binding"/>
    <property type="evidence" value="ECO:0007669"/>
    <property type="project" value="UniProtKB-KW"/>
</dbReference>
<dbReference type="SUPFAM" id="SSF56712">
    <property type="entry name" value="Prokaryotic type I DNA topoisomerase"/>
    <property type="match status" value="1"/>
</dbReference>
<dbReference type="InterPro" id="IPR003602">
    <property type="entry name" value="Topo_IA_DNA-bd_dom"/>
</dbReference>
<feature type="domain" description="Toprim" evidence="10">
    <location>
        <begin position="3"/>
        <end position="127"/>
    </location>
</feature>
<feature type="site" description="Interaction with DNA" evidence="8">
    <location>
        <position position="156"/>
    </location>
</feature>
<evidence type="ECO:0000256" key="8">
    <source>
        <dbReference type="HAMAP-Rule" id="MF_00952"/>
    </source>
</evidence>
<dbReference type="Pfam" id="PF13368">
    <property type="entry name" value="Toprim_C_rpt"/>
    <property type="match status" value="4"/>
</dbReference>
<dbReference type="InterPro" id="IPR023405">
    <property type="entry name" value="Topo_IA_core_domain"/>
</dbReference>
<gene>
    <name evidence="8" type="primary">topA</name>
    <name evidence="12" type="ORF">DB32_005548</name>
</gene>
<dbReference type="HAMAP" id="MF_00952">
    <property type="entry name" value="Topoisom_1_prok"/>
    <property type="match status" value="1"/>
</dbReference>
<dbReference type="KEGG" id="samy:DB32_005548"/>
<evidence type="ECO:0000256" key="6">
    <source>
        <dbReference type="ARBA" id="ARBA00023125"/>
    </source>
</evidence>
<evidence type="ECO:0000256" key="9">
    <source>
        <dbReference type="SAM" id="MobiDB-lite"/>
    </source>
</evidence>
<evidence type="ECO:0000256" key="5">
    <source>
        <dbReference type="ARBA" id="ARBA00023029"/>
    </source>
</evidence>
<feature type="site" description="Interaction with DNA" evidence="8">
    <location>
        <position position="322"/>
    </location>
</feature>
<dbReference type="Gene3D" id="2.70.20.10">
    <property type="entry name" value="Topoisomerase I, domain 3"/>
    <property type="match status" value="1"/>
</dbReference>
<proteinExistence type="inferred from homology"/>
<dbReference type="GO" id="GO:0006265">
    <property type="term" value="P:DNA topological change"/>
    <property type="evidence" value="ECO:0007669"/>
    <property type="project" value="UniProtKB-UniRule"/>
</dbReference>
<dbReference type="InterPro" id="IPR034149">
    <property type="entry name" value="TOPRIM_TopoI"/>
</dbReference>
<feature type="site" description="Interaction with DNA" evidence="8">
    <location>
        <position position="168"/>
    </location>
</feature>
<dbReference type="PROSITE" id="PS50880">
    <property type="entry name" value="TOPRIM"/>
    <property type="match status" value="1"/>
</dbReference>
<dbReference type="AlphaFoldDB" id="A0A0F6SGB4"/>
<keyword evidence="6 8" id="KW-0238">DNA-binding</keyword>
<dbReference type="Pfam" id="PF01131">
    <property type="entry name" value="Topoisom_bac"/>
    <property type="match status" value="1"/>
</dbReference>
<keyword evidence="7 8" id="KW-0413">Isomerase</keyword>
<dbReference type="EC" id="5.6.2.1" evidence="8"/>
<comment type="subunit">
    <text evidence="8">Monomer.</text>
</comment>
<dbReference type="Pfam" id="PF01751">
    <property type="entry name" value="Toprim"/>
    <property type="match status" value="1"/>
</dbReference>
<dbReference type="InterPro" id="IPR023406">
    <property type="entry name" value="Topo_IA_AS"/>
</dbReference>
<evidence type="ECO:0000313" key="13">
    <source>
        <dbReference type="Proteomes" id="UP000034883"/>
    </source>
</evidence>
<dbReference type="EMBL" id="CP011125">
    <property type="protein sequence ID" value="AKF08399.1"/>
    <property type="molecule type" value="Genomic_DNA"/>
</dbReference>
<comment type="similarity">
    <text evidence="2 8">Belongs to the type IA topoisomerase family.</text>
</comment>
<dbReference type="SMART" id="SM00493">
    <property type="entry name" value="TOPRIM"/>
    <property type="match status" value="1"/>
</dbReference>
<dbReference type="InterPro" id="IPR013497">
    <property type="entry name" value="Topo_IA_cen"/>
</dbReference>
<evidence type="ECO:0000256" key="4">
    <source>
        <dbReference type="ARBA" id="ARBA00022842"/>
    </source>
</evidence>
<dbReference type="Gene3D" id="3.40.50.140">
    <property type="match status" value="1"/>
</dbReference>
<dbReference type="SMART" id="SM00437">
    <property type="entry name" value="TOP1Ac"/>
    <property type="match status" value="1"/>
</dbReference>
<keyword evidence="4" id="KW-0460">Magnesium</keyword>
<feature type="region of interest" description="Disordered" evidence="9">
    <location>
        <begin position="856"/>
        <end position="940"/>
    </location>
</feature>
<organism evidence="12 13">
    <name type="scientific">Sandaracinus amylolyticus</name>
    <dbReference type="NCBI Taxonomy" id="927083"/>
    <lineage>
        <taxon>Bacteria</taxon>
        <taxon>Pseudomonadati</taxon>
        <taxon>Myxococcota</taxon>
        <taxon>Polyangia</taxon>
        <taxon>Polyangiales</taxon>
        <taxon>Sandaracinaceae</taxon>
        <taxon>Sandaracinus</taxon>
    </lineage>
</organism>
<evidence type="ECO:0000256" key="7">
    <source>
        <dbReference type="ARBA" id="ARBA00023235"/>
    </source>
</evidence>
<evidence type="ECO:0000256" key="3">
    <source>
        <dbReference type="ARBA" id="ARBA00022723"/>
    </source>
</evidence>
<comment type="function">
    <text evidence="8">Releases the supercoiling and torsional tension of DNA, which is introduced during the DNA replication and transcription, by transiently cleaving and rejoining one strand of the DNA duplex. Introduces a single-strand break via transesterification at a target site in duplex DNA. The scissile phosphodiester is attacked by the catalytic tyrosine of the enzyme, resulting in the formation of a DNA-(5'-phosphotyrosyl)-enzyme intermediate and the expulsion of a 3'-OH DNA strand. The free DNA strand then undergoes passage around the unbroken strand, thus removing DNA supercoils. Finally, in the religation step, the DNA 3'-OH attacks the covalent intermediate to expel the active-site tyrosine and restore the DNA phosphodiester backbone.</text>
</comment>
<dbReference type="PANTHER" id="PTHR42785">
    <property type="entry name" value="DNA TOPOISOMERASE, TYPE IA, CORE"/>
    <property type="match status" value="1"/>
</dbReference>
<dbReference type="PROSITE" id="PS52039">
    <property type="entry name" value="TOPO_IA_2"/>
    <property type="match status" value="1"/>
</dbReference>
<keyword evidence="5 8" id="KW-0799">Topoisomerase</keyword>
<evidence type="ECO:0000256" key="1">
    <source>
        <dbReference type="ARBA" id="ARBA00000213"/>
    </source>
</evidence>
<evidence type="ECO:0000259" key="11">
    <source>
        <dbReference type="PROSITE" id="PS52039"/>
    </source>
</evidence>
<dbReference type="RefSeq" id="WP_053235548.1">
    <property type="nucleotide sequence ID" value="NZ_CP011125.1"/>
</dbReference>
<dbReference type="GO" id="GO:0003917">
    <property type="term" value="F:DNA topoisomerase type I (single strand cut, ATP-independent) activity"/>
    <property type="evidence" value="ECO:0007669"/>
    <property type="project" value="UniProtKB-UniRule"/>
</dbReference>
<dbReference type="GO" id="GO:0046872">
    <property type="term" value="F:metal ion binding"/>
    <property type="evidence" value="ECO:0007669"/>
    <property type="project" value="UniProtKB-KW"/>
</dbReference>
<dbReference type="InterPro" id="IPR000380">
    <property type="entry name" value="Topo_IA"/>
</dbReference>
<dbReference type="PROSITE" id="PS00396">
    <property type="entry name" value="TOPO_IA_1"/>
    <property type="match status" value="1"/>
</dbReference>
<protein>
    <recommendedName>
        <fullName evidence="8">DNA topoisomerase 1</fullName>
        <ecNumber evidence="8">5.6.2.1</ecNumber>
    </recommendedName>
    <alternativeName>
        <fullName evidence="8">DNA topoisomerase I</fullName>
    </alternativeName>
</protein>
<feature type="region of interest" description="Interaction with DNA" evidence="8">
    <location>
        <begin position="176"/>
        <end position="181"/>
    </location>
</feature>
<dbReference type="CDD" id="cd03363">
    <property type="entry name" value="TOPRIM_TopoIA_TopoI"/>
    <property type="match status" value="1"/>
</dbReference>
<evidence type="ECO:0000313" key="12">
    <source>
        <dbReference type="EMBL" id="AKF08399.1"/>
    </source>
</evidence>
<name>A0A0F6SGB4_9BACT</name>
<feature type="site" description="Interaction with DNA" evidence="8">
    <location>
        <position position="161"/>
    </location>
</feature>
<sequence>MTKSLVIVESPAKARTIAGFLGDGYVVESSIGHIRDLPKSADDVPPALKKVPWAKLGVDVENDFKPLYVVDADKKQHIQRLKQLLKDADELYLATDEDREGESIAWHLYEVLQPKVPVRRMVFHEITRKAIQQALSSPREIDRRLVEAQEARRILDRLFGYEVSPVLWKKILPKLSAGRVQSVATRVLVERERERMRFVTAKYWDLDALIAKKDGSTFDAGLVSVGRARVASGKDFGEDGRLTKSDVVLLDEAQAKALADGLRGQPMTVRSVERKPYKRSPSAPFMTSTLQQEAGRKLRFSTSRTMKAAQRLYENGYITYMRTDSTTLSEAALTAARRLIEEMYGREYVPSAPRTYANKVKNAQEAHEAIRPAGDTWKTPEDVSREVGPDEAKVYELVWKRTVASQMQDVRGESIVVKIAGKARDGRDVEFSVSGNTIQFAGFYRAYVEGSDDPEAELESREKHLPELVEGESLVARELKANGHETQPPARYTEASLVRRLEELGVGRPSTYASTLSTIQDRGYVFKKGTALYPSWTAFAVVSLLEKHFPELVDYAFTARMEDDLDEIANGAQNAVPWLRRFYFGEAANEGPNGAGGDNGLKTMVSENLGEIDARAVNSIPIGVDPNGVEIVARVGRYGPYLQRGEDTVSIPEELAPDELTVEKSLALLTAPSGDREVGKDPETGLTVFVKAGRFGTYVQLGEATKDGEKPKTASLFSSMKAETLTLEQALKLLSLPRTVGNDPADGVAITAQNGRYGPYVQKGTESRSLESEDQIFTVTTEQALALLAQPKTRGPRRAAATGPLKELGVDPVSQKPIVLREGRFGPYVSDGDTVASLRKGDTIDGITPERAQELLAERRERGPSTKSKRGRGGAKAKAAASEKPAAEKKAPAKKAAKKASTKKPAAKKASAKKSDEGDGAEAEDSRPAKKRSPDVTAEP</sequence>
<feature type="compositionally biased region" description="Basic residues" evidence="9">
    <location>
        <begin position="892"/>
        <end position="912"/>
    </location>
</feature>
<comment type="catalytic activity">
    <reaction evidence="1 8">
        <text>ATP-independent breakage of single-stranded DNA, followed by passage and rejoining.</text>
        <dbReference type="EC" id="5.6.2.1"/>
    </reaction>
</comment>
<dbReference type="Gene3D" id="1.10.460.10">
    <property type="entry name" value="Topoisomerase I, domain 2"/>
    <property type="match status" value="1"/>
</dbReference>
<feature type="compositionally biased region" description="Basic and acidic residues" evidence="9">
    <location>
        <begin position="924"/>
        <end position="934"/>
    </location>
</feature>
<reference evidence="12 13" key="1">
    <citation type="submission" date="2015-03" db="EMBL/GenBank/DDBJ databases">
        <title>Genome assembly of Sandaracinus amylolyticus DSM 53668.</title>
        <authorList>
            <person name="Sharma G."/>
            <person name="Subramanian S."/>
        </authorList>
    </citation>
    <scope>NUCLEOTIDE SEQUENCE [LARGE SCALE GENOMIC DNA]</scope>
    <source>
        <strain evidence="12 13">DSM 53668</strain>
    </source>
</reference>
<feature type="site" description="Interaction with DNA" evidence="8">
    <location>
        <position position="152"/>
    </location>
</feature>
<keyword evidence="13" id="KW-1185">Reference proteome</keyword>
<dbReference type="SMART" id="SM00436">
    <property type="entry name" value="TOP1Bc"/>
    <property type="match status" value="1"/>
</dbReference>
<dbReference type="InterPro" id="IPR013824">
    <property type="entry name" value="Topo_IA_cen_sub1"/>
</dbReference>
<evidence type="ECO:0000259" key="10">
    <source>
        <dbReference type="PROSITE" id="PS50880"/>
    </source>
</evidence>
<dbReference type="Proteomes" id="UP000034883">
    <property type="component" value="Chromosome"/>
</dbReference>
<keyword evidence="3" id="KW-0479">Metal-binding</keyword>
<dbReference type="InterPro" id="IPR005733">
    <property type="entry name" value="TopoI_bac-type"/>
</dbReference>
<dbReference type="NCBIfam" id="TIGR01051">
    <property type="entry name" value="topA_bact"/>
    <property type="match status" value="1"/>
</dbReference>
<feature type="site" description="Interaction with DNA" evidence="8">
    <location>
        <position position="153"/>
    </location>
</feature>
<feature type="site" description="Interaction with DNA" evidence="8">
    <location>
        <position position="522"/>
    </location>
</feature>
<dbReference type="InterPro" id="IPR025589">
    <property type="entry name" value="Toprim_C_rpt"/>
</dbReference>